<evidence type="ECO:0000313" key="4">
    <source>
        <dbReference type="Proteomes" id="UP000321827"/>
    </source>
</evidence>
<dbReference type="Gene3D" id="3.40.50.1980">
    <property type="entry name" value="Nitrogenase molybdenum iron protein domain"/>
    <property type="match status" value="2"/>
</dbReference>
<dbReference type="PANTHER" id="PTHR30535">
    <property type="entry name" value="VITAMIN B12-BINDING PROTEIN"/>
    <property type="match status" value="1"/>
</dbReference>
<dbReference type="AlphaFoldDB" id="A0A511RJT1"/>
<organism evidence="3 4">
    <name type="scientific">Oceanithermus desulfurans NBRC 100063</name>
    <dbReference type="NCBI Taxonomy" id="1227550"/>
    <lineage>
        <taxon>Bacteria</taxon>
        <taxon>Thermotogati</taxon>
        <taxon>Deinococcota</taxon>
        <taxon>Deinococci</taxon>
        <taxon>Thermales</taxon>
        <taxon>Thermaceae</taxon>
        <taxon>Oceanithermus</taxon>
    </lineage>
</organism>
<dbReference type="Proteomes" id="UP000321827">
    <property type="component" value="Unassembled WGS sequence"/>
</dbReference>
<comment type="caution">
    <text evidence="3">The sequence shown here is derived from an EMBL/GenBank/DDBJ whole genome shotgun (WGS) entry which is preliminary data.</text>
</comment>
<dbReference type="PANTHER" id="PTHR30535:SF34">
    <property type="entry name" value="MOLYBDATE-BINDING PROTEIN MOLA"/>
    <property type="match status" value="1"/>
</dbReference>
<dbReference type="InterPro" id="IPR050902">
    <property type="entry name" value="ABC_Transporter_SBP"/>
</dbReference>
<dbReference type="NCBIfam" id="NF038402">
    <property type="entry name" value="TroA_like"/>
    <property type="match status" value="1"/>
</dbReference>
<name>A0A511RJT1_9DEIN</name>
<dbReference type="OrthoDB" id="9816357at2"/>
<dbReference type="InterPro" id="IPR002491">
    <property type="entry name" value="ABC_transptr_periplasmic_BD"/>
</dbReference>
<evidence type="ECO:0000313" key="3">
    <source>
        <dbReference type="EMBL" id="GEM89347.1"/>
    </source>
</evidence>
<dbReference type="SUPFAM" id="SSF53807">
    <property type="entry name" value="Helical backbone' metal receptor"/>
    <property type="match status" value="1"/>
</dbReference>
<feature type="domain" description="Fe/B12 periplasmic-binding" evidence="2">
    <location>
        <begin position="19"/>
        <end position="270"/>
    </location>
</feature>
<evidence type="ECO:0000259" key="2">
    <source>
        <dbReference type="PROSITE" id="PS50983"/>
    </source>
</evidence>
<dbReference type="EMBL" id="BJXN01000004">
    <property type="protein sequence ID" value="GEM89347.1"/>
    <property type="molecule type" value="Genomic_DNA"/>
</dbReference>
<accession>A0A511RJT1</accession>
<dbReference type="InterPro" id="IPR054828">
    <property type="entry name" value="Vit_B12_bind_prot"/>
</dbReference>
<dbReference type="RefSeq" id="WP_147146072.1">
    <property type="nucleotide sequence ID" value="NZ_BJXN01000004.1"/>
</dbReference>
<evidence type="ECO:0000256" key="1">
    <source>
        <dbReference type="ARBA" id="ARBA00022729"/>
    </source>
</evidence>
<reference evidence="3 4" key="1">
    <citation type="submission" date="2019-07" db="EMBL/GenBank/DDBJ databases">
        <title>Whole genome shotgun sequence of Oceanithermus desulfurans NBRC 100063.</title>
        <authorList>
            <person name="Hosoyama A."/>
            <person name="Uohara A."/>
            <person name="Ohji S."/>
            <person name="Ichikawa N."/>
        </authorList>
    </citation>
    <scope>NUCLEOTIDE SEQUENCE [LARGE SCALE GENOMIC DNA]</scope>
    <source>
        <strain evidence="3 4">NBRC 100063</strain>
    </source>
</reference>
<keyword evidence="1" id="KW-0732">Signal</keyword>
<proteinExistence type="predicted"/>
<dbReference type="PROSITE" id="PS50983">
    <property type="entry name" value="FE_B12_PBP"/>
    <property type="match status" value="1"/>
</dbReference>
<gene>
    <name evidence="3" type="ORF">ODE01S_07810</name>
</gene>
<dbReference type="Pfam" id="PF01497">
    <property type="entry name" value="Peripla_BP_2"/>
    <property type="match status" value="1"/>
</dbReference>
<protein>
    <submittedName>
        <fullName evidence="3">Iron ABC transporter substrate-binding protein</fullName>
    </submittedName>
</protein>
<sequence length="270" mass="29714">MKLQHDALGTLELPDEPRRIVSLAPNVTEAVFALGAGERLVGRSAFCWRPAAAAGLPVVSSYTKIRWDLLHELQPDLVFTTTAVQREATRALHERGFAVWPVPLPNSPWGILENLATLGALLGLVETAAEVADGLAARYSALAGRLRGLRVYLEYDLGGPITIGRAAFMSAALTHLGAVNVFGDRPEAYFEPDIDVVLERAPDLLVFEPKRIRNREAQRRAVEQKLEARGWRGRPVVVTRGDELAHFGPGFFDYLETWTEAMLKAVEEPA</sequence>